<feature type="compositionally biased region" description="Gly residues" evidence="5">
    <location>
        <begin position="101"/>
        <end position="119"/>
    </location>
</feature>
<keyword evidence="1" id="KW-0805">Transcription regulation</keyword>
<feature type="region of interest" description="Disordered" evidence="5">
    <location>
        <begin position="78"/>
        <end position="119"/>
    </location>
</feature>
<feature type="domain" description="HTH tetR-type" evidence="6">
    <location>
        <begin position="9"/>
        <end position="68"/>
    </location>
</feature>
<name>A0ABV8G8A7_9ACTN</name>
<dbReference type="InterPro" id="IPR050109">
    <property type="entry name" value="HTH-type_TetR-like_transc_reg"/>
</dbReference>
<evidence type="ECO:0000313" key="7">
    <source>
        <dbReference type="EMBL" id="MFC4009225.1"/>
    </source>
</evidence>
<dbReference type="InterPro" id="IPR049445">
    <property type="entry name" value="TetR_SbtR-like_C"/>
</dbReference>
<dbReference type="Gene3D" id="1.10.357.10">
    <property type="entry name" value="Tetracycline Repressor, domain 2"/>
    <property type="match status" value="2"/>
</dbReference>
<evidence type="ECO:0000256" key="5">
    <source>
        <dbReference type="SAM" id="MobiDB-lite"/>
    </source>
</evidence>
<comment type="caution">
    <text evidence="7">The sequence shown here is derived from an EMBL/GenBank/DDBJ whole genome shotgun (WGS) entry which is preliminary data.</text>
</comment>
<dbReference type="EMBL" id="JBHSBI010000008">
    <property type="protein sequence ID" value="MFC4009225.1"/>
    <property type="molecule type" value="Genomic_DNA"/>
</dbReference>
<dbReference type="Pfam" id="PF00440">
    <property type="entry name" value="TetR_N"/>
    <property type="match status" value="1"/>
</dbReference>
<dbReference type="SUPFAM" id="SSF46689">
    <property type="entry name" value="Homeodomain-like"/>
    <property type="match status" value="1"/>
</dbReference>
<dbReference type="SUPFAM" id="SSF48498">
    <property type="entry name" value="Tetracyclin repressor-like, C-terminal domain"/>
    <property type="match status" value="1"/>
</dbReference>
<dbReference type="InterPro" id="IPR009057">
    <property type="entry name" value="Homeodomain-like_sf"/>
</dbReference>
<dbReference type="PANTHER" id="PTHR30055">
    <property type="entry name" value="HTH-TYPE TRANSCRIPTIONAL REGULATOR RUTR"/>
    <property type="match status" value="1"/>
</dbReference>
<keyword evidence="3" id="KW-0804">Transcription</keyword>
<evidence type="ECO:0000313" key="8">
    <source>
        <dbReference type="Proteomes" id="UP001595851"/>
    </source>
</evidence>
<reference evidence="8" key="1">
    <citation type="journal article" date="2019" name="Int. J. Syst. Evol. Microbiol.">
        <title>The Global Catalogue of Microorganisms (GCM) 10K type strain sequencing project: providing services to taxonomists for standard genome sequencing and annotation.</title>
        <authorList>
            <consortium name="The Broad Institute Genomics Platform"/>
            <consortium name="The Broad Institute Genome Sequencing Center for Infectious Disease"/>
            <person name="Wu L."/>
            <person name="Ma J."/>
        </authorList>
    </citation>
    <scope>NUCLEOTIDE SEQUENCE [LARGE SCALE GENOMIC DNA]</scope>
    <source>
        <strain evidence="8">TBRC 1276</strain>
    </source>
</reference>
<dbReference type="PRINTS" id="PR00455">
    <property type="entry name" value="HTHTETR"/>
</dbReference>
<dbReference type="Proteomes" id="UP001595851">
    <property type="component" value="Unassembled WGS sequence"/>
</dbReference>
<evidence type="ECO:0000256" key="4">
    <source>
        <dbReference type="PROSITE-ProRule" id="PRU00335"/>
    </source>
</evidence>
<feature type="DNA-binding region" description="H-T-H motif" evidence="4">
    <location>
        <begin position="31"/>
        <end position="50"/>
    </location>
</feature>
<dbReference type="RefSeq" id="WP_379529277.1">
    <property type="nucleotide sequence ID" value="NZ_JBHSBI010000008.1"/>
</dbReference>
<gene>
    <name evidence="7" type="ORF">ACFOY2_18470</name>
</gene>
<keyword evidence="8" id="KW-1185">Reference proteome</keyword>
<organism evidence="7 8">
    <name type="scientific">Nonomuraea purpurea</name>
    <dbReference type="NCBI Taxonomy" id="1849276"/>
    <lineage>
        <taxon>Bacteria</taxon>
        <taxon>Bacillati</taxon>
        <taxon>Actinomycetota</taxon>
        <taxon>Actinomycetes</taxon>
        <taxon>Streptosporangiales</taxon>
        <taxon>Streptosporangiaceae</taxon>
        <taxon>Nonomuraea</taxon>
    </lineage>
</organism>
<dbReference type="PANTHER" id="PTHR30055:SF234">
    <property type="entry name" value="HTH-TYPE TRANSCRIPTIONAL REGULATOR BETI"/>
    <property type="match status" value="1"/>
</dbReference>
<dbReference type="InterPro" id="IPR036271">
    <property type="entry name" value="Tet_transcr_reg_TetR-rel_C_sf"/>
</dbReference>
<accession>A0ABV8G8A7</accession>
<evidence type="ECO:0000259" key="6">
    <source>
        <dbReference type="PROSITE" id="PS50977"/>
    </source>
</evidence>
<evidence type="ECO:0000256" key="2">
    <source>
        <dbReference type="ARBA" id="ARBA00023125"/>
    </source>
</evidence>
<evidence type="ECO:0000256" key="1">
    <source>
        <dbReference type="ARBA" id="ARBA00023015"/>
    </source>
</evidence>
<keyword evidence="2 4" id="KW-0238">DNA-binding</keyword>
<dbReference type="Pfam" id="PF21597">
    <property type="entry name" value="TetR_C_43"/>
    <property type="match status" value="1"/>
</dbReference>
<protein>
    <submittedName>
        <fullName evidence="7">TetR/AcrR family transcriptional regulator</fullName>
    </submittedName>
</protein>
<dbReference type="PROSITE" id="PS50977">
    <property type="entry name" value="HTH_TETR_2"/>
    <property type="match status" value="1"/>
</dbReference>
<proteinExistence type="predicted"/>
<dbReference type="InterPro" id="IPR001647">
    <property type="entry name" value="HTH_TetR"/>
</dbReference>
<sequence length="245" mass="25154">MSKMRADAVRNRRLLLDAAAAELAEHGTEVSIARIAARAGIGKGTVFRHFATKEQLVAAIFSDRLDGLTAKGEALLNSPTAPRNRLEGCDGGSAPPDAPEGRGGPSGVPGSGGAEGAGEAGSGGALLEFMAAAVELQASDRAFCQALTADLRHEAQVRAAGDRLVAVAESLTSRARRDGHIRGDVTGHDVVLLINAVSQATAPLGDALPGLWRRYLSMIFDGLRPEAARPLPEASPTSLAPPGTG</sequence>
<evidence type="ECO:0000256" key="3">
    <source>
        <dbReference type="ARBA" id="ARBA00023163"/>
    </source>
</evidence>